<dbReference type="InterPro" id="IPR006553">
    <property type="entry name" value="Leu-rich_rpt_Cys-con_subtyp"/>
</dbReference>
<gene>
    <name evidence="1" type="ORF">ZOSMA_139G00060</name>
</gene>
<dbReference type="OrthoDB" id="2095648at2759"/>
<dbReference type="SMART" id="SM00367">
    <property type="entry name" value="LRR_CC"/>
    <property type="match status" value="1"/>
</dbReference>
<accession>A0A0K9PXZ2</accession>
<dbReference type="Gene3D" id="3.80.10.10">
    <property type="entry name" value="Ribonuclease Inhibitor"/>
    <property type="match status" value="1"/>
</dbReference>
<dbReference type="AlphaFoldDB" id="A0A0K9PXZ2"/>
<dbReference type="Proteomes" id="UP000036987">
    <property type="component" value="Unassembled WGS sequence"/>
</dbReference>
<protein>
    <recommendedName>
        <fullName evidence="3">FBD domain-containing protein</fullName>
    </recommendedName>
</protein>
<reference evidence="2" key="1">
    <citation type="journal article" date="2016" name="Nature">
        <title>The genome of the seagrass Zostera marina reveals angiosperm adaptation to the sea.</title>
        <authorList>
            <person name="Olsen J.L."/>
            <person name="Rouze P."/>
            <person name="Verhelst B."/>
            <person name="Lin Y.-C."/>
            <person name="Bayer T."/>
            <person name="Collen J."/>
            <person name="Dattolo E."/>
            <person name="De Paoli E."/>
            <person name="Dittami S."/>
            <person name="Maumus F."/>
            <person name="Michel G."/>
            <person name="Kersting A."/>
            <person name="Lauritano C."/>
            <person name="Lohaus R."/>
            <person name="Toepel M."/>
            <person name="Tonon T."/>
            <person name="Vanneste K."/>
            <person name="Amirebrahimi M."/>
            <person name="Brakel J."/>
            <person name="Bostroem C."/>
            <person name="Chovatia M."/>
            <person name="Grimwood J."/>
            <person name="Jenkins J.W."/>
            <person name="Jueterbock A."/>
            <person name="Mraz A."/>
            <person name="Stam W.T."/>
            <person name="Tice H."/>
            <person name="Bornberg-Bauer E."/>
            <person name="Green P.J."/>
            <person name="Pearson G.A."/>
            <person name="Procaccini G."/>
            <person name="Duarte C.M."/>
            <person name="Schmutz J."/>
            <person name="Reusch T.B.H."/>
            <person name="Van de Peer Y."/>
        </authorList>
    </citation>
    <scope>NUCLEOTIDE SEQUENCE [LARGE SCALE GENOMIC DNA]</scope>
    <source>
        <strain evidence="2">cv. Finnish</strain>
    </source>
</reference>
<sequence length="136" mass="15899">MDLEFDIPLSHELVEIVKTVIDRSDGCLKEIYFEVNFIQEHLKLISERSPCLKRLTIYSVQEEFETELIESRHKFPSLEKLGLIGCFEFTDKGMQSIGQIKNLKHFTFGGIYFEERSQSNKQAYQIANNLHGLRKL</sequence>
<dbReference type="EMBL" id="LFYR01000513">
    <property type="protein sequence ID" value="KMZ73928.1"/>
    <property type="molecule type" value="Genomic_DNA"/>
</dbReference>
<dbReference type="GO" id="GO:1905761">
    <property type="term" value="F:SCF ubiquitin ligase complex binding"/>
    <property type="evidence" value="ECO:0000318"/>
    <property type="project" value="GO_Central"/>
</dbReference>
<organism evidence="1 2">
    <name type="scientific">Zostera marina</name>
    <name type="common">Eelgrass</name>
    <dbReference type="NCBI Taxonomy" id="29655"/>
    <lineage>
        <taxon>Eukaryota</taxon>
        <taxon>Viridiplantae</taxon>
        <taxon>Streptophyta</taxon>
        <taxon>Embryophyta</taxon>
        <taxon>Tracheophyta</taxon>
        <taxon>Spermatophyta</taxon>
        <taxon>Magnoliopsida</taxon>
        <taxon>Liliopsida</taxon>
        <taxon>Zosteraceae</taxon>
        <taxon>Zostera</taxon>
    </lineage>
</organism>
<dbReference type="SUPFAM" id="SSF52047">
    <property type="entry name" value="RNI-like"/>
    <property type="match status" value="1"/>
</dbReference>
<evidence type="ECO:0000313" key="2">
    <source>
        <dbReference type="Proteomes" id="UP000036987"/>
    </source>
</evidence>
<keyword evidence="2" id="KW-1185">Reference proteome</keyword>
<dbReference type="PANTHER" id="PTHR38926:SF2">
    <property type="entry name" value="F-BOX_LRR-REPEAT PROTEIN 21-RELATED"/>
    <property type="match status" value="1"/>
</dbReference>
<dbReference type="PANTHER" id="PTHR38926">
    <property type="entry name" value="F-BOX DOMAIN CONTAINING PROTEIN, EXPRESSED"/>
    <property type="match status" value="1"/>
</dbReference>
<dbReference type="InterPro" id="IPR032675">
    <property type="entry name" value="LRR_dom_sf"/>
</dbReference>
<evidence type="ECO:0000313" key="1">
    <source>
        <dbReference type="EMBL" id="KMZ73928.1"/>
    </source>
</evidence>
<evidence type="ECO:0008006" key="3">
    <source>
        <dbReference type="Google" id="ProtNLM"/>
    </source>
</evidence>
<comment type="caution">
    <text evidence="1">The sequence shown here is derived from an EMBL/GenBank/DDBJ whole genome shotgun (WGS) entry which is preliminary data.</text>
</comment>
<proteinExistence type="predicted"/>
<name>A0A0K9PXZ2_ZOSMR</name>